<dbReference type="GO" id="GO:0016987">
    <property type="term" value="F:sigma factor activity"/>
    <property type="evidence" value="ECO:0007669"/>
    <property type="project" value="UniProtKB-KW"/>
</dbReference>
<evidence type="ECO:0000256" key="7">
    <source>
        <dbReference type="ARBA" id="ARBA00023125"/>
    </source>
</evidence>
<dbReference type="PROSITE" id="PS00717">
    <property type="entry name" value="SIGMA54_1"/>
    <property type="match status" value="1"/>
</dbReference>
<dbReference type="AlphaFoldDB" id="A0A964RR70"/>
<dbReference type="GO" id="GO:0003677">
    <property type="term" value="F:DNA binding"/>
    <property type="evidence" value="ECO:0007669"/>
    <property type="project" value="UniProtKB-KW"/>
</dbReference>
<dbReference type="GO" id="GO:0016779">
    <property type="term" value="F:nucleotidyltransferase activity"/>
    <property type="evidence" value="ECO:0007669"/>
    <property type="project" value="UniProtKB-KW"/>
</dbReference>
<dbReference type="InterPro" id="IPR007046">
    <property type="entry name" value="RNA_pol_sigma_54_core-bd"/>
</dbReference>
<dbReference type="NCBIfam" id="TIGR02395">
    <property type="entry name" value="rpoN_sigma"/>
    <property type="match status" value="1"/>
</dbReference>
<proteinExistence type="inferred from homology"/>
<keyword evidence="2" id="KW-0240">DNA-directed RNA polymerase</keyword>
<reference evidence="11" key="1">
    <citation type="submission" date="2019-12" db="EMBL/GenBank/DDBJ databases">
        <title>Microbes associate with the intestines of laboratory mice.</title>
        <authorList>
            <person name="Navarre W."/>
            <person name="Wong E."/>
        </authorList>
    </citation>
    <scope>NUCLEOTIDE SEQUENCE</scope>
    <source>
        <strain evidence="11">NM79_F5</strain>
    </source>
</reference>
<dbReference type="PRINTS" id="PR00045">
    <property type="entry name" value="SIGMA54FCT"/>
</dbReference>
<dbReference type="Pfam" id="PF04552">
    <property type="entry name" value="Sigma54_DBD"/>
    <property type="match status" value="1"/>
</dbReference>
<evidence type="ECO:0000256" key="1">
    <source>
        <dbReference type="ARBA" id="ARBA00008798"/>
    </source>
</evidence>
<evidence type="ECO:0000256" key="3">
    <source>
        <dbReference type="ARBA" id="ARBA00022679"/>
    </source>
</evidence>
<dbReference type="InterPro" id="IPR038709">
    <property type="entry name" value="RpoN_core-bd_sf"/>
</dbReference>
<dbReference type="Gene3D" id="1.10.10.1330">
    <property type="entry name" value="RNA polymerase sigma-54 factor, core-binding domain"/>
    <property type="match status" value="1"/>
</dbReference>
<dbReference type="PROSITE" id="PS00718">
    <property type="entry name" value="SIGMA54_2"/>
    <property type="match status" value="1"/>
</dbReference>
<dbReference type="Pfam" id="PF00309">
    <property type="entry name" value="Sigma54_AID"/>
    <property type="match status" value="1"/>
</dbReference>
<evidence type="ECO:0000256" key="5">
    <source>
        <dbReference type="ARBA" id="ARBA00023015"/>
    </source>
</evidence>
<comment type="similarity">
    <text evidence="1">Belongs to the sigma-54 factor family.</text>
</comment>
<dbReference type="PANTHER" id="PTHR32248:SF4">
    <property type="entry name" value="RNA POLYMERASE SIGMA-54 FACTOR"/>
    <property type="match status" value="1"/>
</dbReference>
<evidence type="ECO:0000313" key="12">
    <source>
        <dbReference type="Proteomes" id="UP000656077"/>
    </source>
</evidence>
<dbReference type="InterPro" id="IPR007634">
    <property type="entry name" value="RNA_pol_sigma_54_DNA-bd"/>
</dbReference>
<keyword evidence="5" id="KW-0805">Transcription regulation</keyword>
<dbReference type="PIRSF" id="PIRSF000774">
    <property type="entry name" value="RpoN"/>
    <property type="match status" value="1"/>
</dbReference>
<evidence type="ECO:0000313" key="11">
    <source>
        <dbReference type="EMBL" id="MVX66133.1"/>
    </source>
</evidence>
<dbReference type="EMBL" id="WSRQ01000047">
    <property type="protein sequence ID" value="MVX66133.1"/>
    <property type="molecule type" value="Genomic_DNA"/>
</dbReference>
<evidence type="ECO:0000259" key="10">
    <source>
        <dbReference type="Pfam" id="PF04963"/>
    </source>
</evidence>
<feature type="domain" description="RNA polymerase sigma factor 54 DNA-binding" evidence="9">
    <location>
        <begin position="304"/>
        <end position="462"/>
    </location>
</feature>
<keyword evidence="4" id="KW-0548">Nucleotidyltransferase</keyword>
<protein>
    <submittedName>
        <fullName evidence="11">RNA polymerase factor sigma-54</fullName>
    </submittedName>
</protein>
<dbReference type="PROSITE" id="PS50044">
    <property type="entry name" value="SIGMA54_3"/>
    <property type="match status" value="1"/>
</dbReference>
<dbReference type="Gene3D" id="1.10.10.60">
    <property type="entry name" value="Homeodomain-like"/>
    <property type="match status" value="1"/>
</dbReference>
<keyword evidence="3" id="KW-0808">Transferase</keyword>
<keyword evidence="7" id="KW-0238">DNA-binding</keyword>
<accession>A0A964RR70</accession>
<evidence type="ECO:0000259" key="9">
    <source>
        <dbReference type="Pfam" id="PF04552"/>
    </source>
</evidence>
<dbReference type="GO" id="GO:0000428">
    <property type="term" value="C:DNA-directed RNA polymerase complex"/>
    <property type="evidence" value="ECO:0007669"/>
    <property type="project" value="UniProtKB-KW"/>
</dbReference>
<evidence type="ECO:0000256" key="8">
    <source>
        <dbReference type="ARBA" id="ARBA00023163"/>
    </source>
</evidence>
<evidence type="ECO:0000256" key="4">
    <source>
        <dbReference type="ARBA" id="ARBA00022695"/>
    </source>
</evidence>
<keyword evidence="8" id="KW-0804">Transcription</keyword>
<sequence length="463" mass="53925">MNLDYSMKMTQEQRMILTQSMQQSIKLLQMSLHDLREYIDNEYSENPILEVNEEINSYDDSKVSEEMSTQEIYDHKKLVEELYADNYRDKSEINYSTEEVSPLNFIEKKISLKDYLQEQLVETDVDQYTLIICRYIVESLDHRGYLEIPIEEISKELKIPEEVAEKALKIVQSLEPYGIGARNIKECLLIQSLKLNILDNIIEKIILNHLENVADNKYELVAKDLNITPREAQRYGDLIKKLEPKPSRGFYTGEEVNYIIPDAEVKNIDGEFFIIMNESVLPRLMINKTYKDVLQNNQDSETNAYVKDKINQALFLIKSIEQRKNTLYKVLECVVDKQKDFFKSGKQYIKPLTLKEVAEIINLHDSTVSRAIKDKYVLTSFGTIKIKDLFASGVSSNNDDDMATIKIKNEIKKIIDEENKNKPLSDQIISSMLADKKMNISRRTVAKYREEMAIKSSSMRKRL</sequence>
<dbReference type="InterPro" id="IPR000394">
    <property type="entry name" value="RNA_pol_sigma_54"/>
</dbReference>
<feature type="domain" description="RNA polymerase sigma factor 54 core-binding" evidence="10">
    <location>
        <begin position="104"/>
        <end position="290"/>
    </location>
</feature>
<dbReference type="RefSeq" id="WP_160360745.1">
    <property type="nucleotide sequence ID" value="NZ_WSRQ01000047.1"/>
</dbReference>
<dbReference type="Pfam" id="PF04963">
    <property type="entry name" value="Sigma54_CBD"/>
    <property type="match status" value="1"/>
</dbReference>
<name>A0A964RR70_9CLOT</name>
<evidence type="ECO:0000256" key="6">
    <source>
        <dbReference type="ARBA" id="ARBA00023082"/>
    </source>
</evidence>
<dbReference type="GO" id="GO:0001216">
    <property type="term" value="F:DNA-binding transcription activator activity"/>
    <property type="evidence" value="ECO:0007669"/>
    <property type="project" value="InterPro"/>
</dbReference>
<dbReference type="PANTHER" id="PTHR32248">
    <property type="entry name" value="RNA POLYMERASE SIGMA-54 FACTOR"/>
    <property type="match status" value="1"/>
</dbReference>
<evidence type="ECO:0000256" key="2">
    <source>
        <dbReference type="ARBA" id="ARBA00022478"/>
    </source>
</evidence>
<dbReference type="GO" id="GO:0006352">
    <property type="term" value="P:DNA-templated transcription initiation"/>
    <property type="evidence" value="ECO:0007669"/>
    <property type="project" value="InterPro"/>
</dbReference>
<keyword evidence="6" id="KW-0731">Sigma factor</keyword>
<organism evidence="11 12">
    <name type="scientific">Clostridium chromiireducens</name>
    <dbReference type="NCBI Taxonomy" id="225345"/>
    <lineage>
        <taxon>Bacteria</taxon>
        <taxon>Bacillati</taxon>
        <taxon>Bacillota</taxon>
        <taxon>Clostridia</taxon>
        <taxon>Eubacteriales</taxon>
        <taxon>Clostridiaceae</taxon>
        <taxon>Clostridium</taxon>
    </lineage>
</organism>
<dbReference type="Proteomes" id="UP000656077">
    <property type="component" value="Unassembled WGS sequence"/>
</dbReference>
<comment type="caution">
    <text evidence="11">The sequence shown here is derived from an EMBL/GenBank/DDBJ whole genome shotgun (WGS) entry which is preliminary data.</text>
</comment>
<gene>
    <name evidence="11" type="ORF">GKZ28_20850</name>
</gene>